<gene>
    <name evidence="3" type="ORF">CAMP_LOCUS16639</name>
</gene>
<evidence type="ECO:0000256" key="1">
    <source>
        <dbReference type="SAM" id="SignalP"/>
    </source>
</evidence>
<feature type="chain" id="PRO_5040160822" description="Peptidase S1 domain-containing protein" evidence="1">
    <location>
        <begin position="19"/>
        <end position="280"/>
    </location>
</feature>
<dbReference type="InterPro" id="IPR043504">
    <property type="entry name" value="Peptidase_S1_PA_chymotrypsin"/>
</dbReference>
<evidence type="ECO:0000313" key="4">
    <source>
        <dbReference type="Proteomes" id="UP001152747"/>
    </source>
</evidence>
<dbReference type="EMBL" id="CANHGI010000006">
    <property type="protein sequence ID" value="CAI5454002.1"/>
    <property type="molecule type" value="Genomic_DNA"/>
</dbReference>
<evidence type="ECO:0000259" key="2">
    <source>
        <dbReference type="PROSITE" id="PS50240"/>
    </source>
</evidence>
<dbReference type="GO" id="GO:0006508">
    <property type="term" value="P:proteolysis"/>
    <property type="evidence" value="ECO:0007669"/>
    <property type="project" value="InterPro"/>
</dbReference>
<dbReference type="InterPro" id="IPR001254">
    <property type="entry name" value="Trypsin_dom"/>
</dbReference>
<reference evidence="3" key="1">
    <citation type="submission" date="2022-11" db="EMBL/GenBank/DDBJ databases">
        <authorList>
            <person name="Kikuchi T."/>
        </authorList>
    </citation>
    <scope>NUCLEOTIDE SEQUENCE</scope>
    <source>
        <strain evidence="3">PS1010</strain>
    </source>
</reference>
<proteinExistence type="predicted"/>
<dbReference type="PROSITE" id="PS50240">
    <property type="entry name" value="TRYPSIN_DOM"/>
    <property type="match status" value="1"/>
</dbReference>
<dbReference type="Proteomes" id="UP001152747">
    <property type="component" value="Unassembled WGS sequence"/>
</dbReference>
<dbReference type="OrthoDB" id="5858510at2759"/>
<dbReference type="Gene3D" id="2.40.10.10">
    <property type="entry name" value="Trypsin-like serine proteases"/>
    <property type="match status" value="1"/>
</dbReference>
<dbReference type="AlphaFoldDB" id="A0A9P1NAN4"/>
<dbReference type="GO" id="GO:0004252">
    <property type="term" value="F:serine-type endopeptidase activity"/>
    <property type="evidence" value="ECO:0007669"/>
    <property type="project" value="InterPro"/>
</dbReference>
<organism evidence="3 4">
    <name type="scientific">Caenorhabditis angaria</name>
    <dbReference type="NCBI Taxonomy" id="860376"/>
    <lineage>
        <taxon>Eukaryota</taxon>
        <taxon>Metazoa</taxon>
        <taxon>Ecdysozoa</taxon>
        <taxon>Nematoda</taxon>
        <taxon>Chromadorea</taxon>
        <taxon>Rhabditida</taxon>
        <taxon>Rhabditina</taxon>
        <taxon>Rhabditomorpha</taxon>
        <taxon>Rhabditoidea</taxon>
        <taxon>Rhabditidae</taxon>
        <taxon>Peloderinae</taxon>
        <taxon>Caenorhabditis</taxon>
    </lineage>
</organism>
<comment type="caution">
    <text evidence="3">The sequence shown here is derived from an EMBL/GenBank/DDBJ whole genome shotgun (WGS) entry which is preliminary data.</text>
</comment>
<keyword evidence="1" id="KW-0732">Signal</keyword>
<keyword evidence="4" id="KW-1185">Reference proteome</keyword>
<protein>
    <recommendedName>
        <fullName evidence="2">Peptidase S1 domain-containing protein</fullName>
    </recommendedName>
</protein>
<accession>A0A9P1NAN4</accession>
<feature type="domain" description="Peptidase S1" evidence="2">
    <location>
        <begin position="19"/>
        <end position="280"/>
    </location>
</feature>
<name>A0A9P1NAN4_9PELO</name>
<dbReference type="Pfam" id="PF00089">
    <property type="entry name" value="Trypsin"/>
    <property type="match status" value="1"/>
</dbReference>
<dbReference type="InterPro" id="IPR009003">
    <property type="entry name" value="Peptidase_S1_PA"/>
</dbReference>
<evidence type="ECO:0000313" key="3">
    <source>
        <dbReference type="EMBL" id="CAI5454002.1"/>
    </source>
</evidence>
<dbReference type="SUPFAM" id="SSF50494">
    <property type="entry name" value="Trypsin-like serine proteases"/>
    <property type="match status" value="1"/>
</dbReference>
<feature type="signal peptide" evidence="1">
    <location>
        <begin position="1"/>
        <end position="18"/>
    </location>
</feature>
<sequence length="280" mass="31095">MVSFQVVVSLFLVTVASCTFNGDPVNWNRHPYLVKIMTRDSASKNVTTCSGTLISASAVLTSNKCFPENLDGVEGQAIVPLHGTSKTMHRAMLDVKRDGDFAIMRIDPIKQKNLCEKAPIPARISRLPITPTLIEASFKPVDAKLMEKYRCRIVGFKTNDDVEKFSSSDEVEIVDAEIRKTTDTLMFAEVYSNETGTACWDDLGAPLECALEDDSFYTQVGFVHNIYSRGLDDEMALGNSTCSDVKSMEFIVFGDFTLAENIDAADKIGVFEYQERCFSK</sequence>